<dbReference type="PANTHER" id="PTHR46524">
    <property type="entry name" value="CW-TYPE ZINC FINGER"/>
    <property type="match status" value="1"/>
</dbReference>
<protein>
    <submittedName>
        <fullName evidence="3">Glycerol-3-phosphate acyltransferase 1</fullName>
    </submittedName>
</protein>
<dbReference type="AlphaFoldDB" id="A0A833RYF8"/>
<dbReference type="EMBL" id="SWLB01000002">
    <property type="protein sequence ID" value="KAF3340729.1"/>
    <property type="molecule type" value="Genomic_DNA"/>
</dbReference>
<dbReference type="PANTHER" id="PTHR46524:SF7">
    <property type="entry name" value="CW-TYPE ZINC FINGER"/>
    <property type="match status" value="1"/>
</dbReference>
<name>A0A833RYF8_9POAL</name>
<feature type="domain" description="CWZF3/5/7 THD" evidence="2">
    <location>
        <begin position="241"/>
        <end position="341"/>
    </location>
</feature>
<dbReference type="Pfam" id="PF24756">
    <property type="entry name" value="THD_CWZF3-5-7"/>
    <property type="match status" value="2"/>
</dbReference>
<keyword evidence="1" id="KW-0472">Membrane</keyword>
<gene>
    <name evidence="3" type="ORF">FCM35_KLT09573</name>
</gene>
<keyword evidence="3" id="KW-0808">Transferase</keyword>
<reference evidence="3" key="1">
    <citation type="submission" date="2020-01" db="EMBL/GenBank/DDBJ databases">
        <title>Genome sequence of Kobresia littledalei, the first chromosome-level genome in the family Cyperaceae.</title>
        <authorList>
            <person name="Qu G."/>
        </authorList>
    </citation>
    <scope>NUCLEOTIDE SEQUENCE</scope>
    <source>
        <strain evidence="3">C.B.Clarke</strain>
        <tissue evidence="3">Leaf</tissue>
    </source>
</reference>
<dbReference type="InterPro" id="IPR056406">
    <property type="entry name" value="THD_CWZF3/5/7"/>
</dbReference>
<organism evidence="3 4">
    <name type="scientific">Carex littledalei</name>
    <dbReference type="NCBI Taxonomy" id="544730"/>
    <lineage>
        <taxon>Eukaryota</taxon>
        <taxon>Viridiplantae</taxon>
        <taxon>Streptophyta</taxon>
        <taxon>Embryophyta</taxon>
        <taxon>Tracheophyta</taxon>
        <taxon>Spermatophyta</taxon>
        <taxon>Magnoliopsida</taxon>
        <taxon>Liliopsida</taxon>
        <taxon>Poales</taxon>
        <taxon>Cyperaceae</taxon>
        <taxon>Cyperoideae</taxon>
        <taxon>Cariceae</taxon>
        <taxon>Carex</taxon>
        <taxon>Carex subgen. Euthyceras</taxon>
    </lineage>
</organism>
<comment type="caution">
    <text evidence="3">The sequence shown here is derived from an EMBL/GenBank/DDBJ whole genome shotgun (WGS) entry which is preliminary data.</text>
</comment>
<keyword evidence="4" id="KW-1185">Reference proteome</keyword>
<evidence type="ECO:0000259" key="2">
    <source>
        <dbReference type="Pfam" id="PF24756"/>
    </source>
</evidence>
<sequence>MGFIIDFYFVDDAEKRKWHALQRDKYLKPLVFHDGRLAIRPTPFAALAMYMWLPLGILLSLIRSLVSVYLPYNISIFIGAFFGMKTRVSFETLVNQCNNADAKCEKILISQLSFLQQMQTMSPPPLASSVRKNIIRIRIKKAGAVLRSTKEELHPNSSPDMKPHKCTCCSSQVARVTPAESPTRILELMTAYPLSGRPLHSPLRSRISDLLPLSNQMGKLAPKRPSEGILASGPLRRRRYKHVRELRVTPDSDEYRRKERRRSMILYFGAVLKFLHVASLGEHRQGENNEAAMYLYSDTAKLSQYCAAECENENNLPDASLAYKAMELAHMKAASLAYISSSLYNMPAAANEAVCLREGEKPLSMILYFRVVLKFLRVASLLEHGQGENNEASMCFYSDTAKLCQYCAAECGKENNIPAAALAYKAMELAHMKAAALAYTSSFIYNMPAAAFITSPAIATN</sequence>
<keyword evidence="1" id="KW-1133">Transmembrane helix</keyword>
<dbReference type="InterPro" id="IPR055300">
    <property type="entry name" value="CWZF3/5/7"/>
</dbReference>
<feature type="transmembrane region" description="Helical" evidence="1">
    <location>
        <begin position="68"/>
        <end position="84"/>
    </location>
</feature>
<dbReference type="Proteomes" id="UP000623129">
    <property type="component" value="Unassembled WGS sequence"/>
</dbReference>
<feature type="transmembrane region" description="Helical" evidence="1">
    <location>
        <begin position="44"/>
        <end position="62"/>
    </location>
</feature>
<keyword evidence="1" id="KW-0812">Transmembrane</keyword>
<accession>A0A833RYF8</accession>
<evidence type="ECO:0000256" key="1">
    <source>
        <dbReference type="SAM" id="Phobius"/>
    </source>
</evidence>
<proteinExistence type="predicted"/>
<evidence type="ECO:0000313" key="4">
    <source>
        <dbReference type="Proteomes" id="UP000623129"/>
    </source>
</evidence>
<evidence type="ECO:0000313" key="3">
    <source>
        <dbReference type="EMBL" id="KAF3340729.1"/>
    </source>
</evidence>
<dbReference type="GO" id="GO:0016746">
    <property type="term" value="F:acyltransferase activity"/>
    <property type="evidence" value="ECO:0007669"/>
    <property type="project" value="UniProtKB-KW"/>
</dbReference>
<dbReference type="OrthoDB" id="757982at2759"/>
<feature type="domain" description="CWZF3/5/7 THD" evidence="2">
    <location>
        <begin position="358"/>
        <end position="441"/>
    </location>
</feature>
<keyword evidence="3" id="KW-0012">Acyltransferase</keyword>